<dbReference type="SUPFAM" id="SSF57716">
    <property type="entry name" value="Glucocorticoid receptor-like (DNA-binding domain)"/>
    <property type="match status" value="2"/>
</dbReference>
<feature type="compositionally biased region" description="Basic and acidic residues" evidence="8">
    <location>
        <begin position="37"/>
        <end position="55"/>
    </location>
</feature>
<feature type="region of interest" description="Disordered" evidence="8">
    <location>
        <begin position="848"/>
        <end position="867"/>
    </location>
</feature>
<reference evidence="10" key="2">
    <citation type="submission" date="2025-08" db="UniProtKB">
        <authorList>
            <consortium name="Ensembl"/>
        </authorList>
    </citation>
    <scope>IDENTIFICATION</scope>
</reference>
<feature type="compositionally biased region" description="Acidic residues" evidence="8">
    <location>
        <begin position="1"/>
        <end position="13"/>
    </location>
</feature>
<keyword evidence="11" id="KW-1185">Reference proteome</keyword>
<feature type="compositionally biased region" description="Basic and acidic residues" evidence="8">
    <location>
        <begin position="163"/>
        <end position="174"/>
    </location>
</feature>
<feature type="domain" description="TRASH" evidence="9">
    <location>
        <begin position="1095"/>
        <end position="1131"/>
    </location>
</feature>
<dbReference type="PANTHER" id="PTHR45736">
    <property type="entry name" value="ZINC FINGER MYM-TYPE PROTEIN"/>
    <property type="match status" value="1"/>
</dbReference>
<feature type="domain" description="TRASH" evidence="9">
    <location>
        <begin position="564"/>
        <end position="600"/>
    </location>
</feature>
<dbReference type="SMART" id="SM00746">
    <property type="entry name" value="TRASH"/>
    <property type="match status" value="20"/>
</dbReference>
<feature type="domain" description="TRASH" evidence="9">
    <location>
        <begin position="387"/>
        <end position="422"/>
    </location>
</feature>
<feature type="compositionally biased region" description="Acidic residues" evidence="8">
    <location>
        <begin position="201"/>
        <end position="216"/>
    </location>
</feature>
<evidence type="ECO:0000256" key="2">
    <source>
        <dbReference type="ARBA" id="ARBA00022553"/>
    </source>
</evidence>
<keyword evidence="4" id="KW-0677">Repeat</keyword>
<feature type="domain" description="TRASH" evidence="9">
    <location>
        <begin position="704"/>
        <end position="740"/>
    </location>
</feature>
<dbReference type="PANTHER" id="PTHR45736:SF5">
    <property type="entry name" value="ZINC FINGER MYM-TYPE PROTEIN 4"/>
    <property type="match status" value="1"/>
</dbReference>
<dbReference type="InterPro" id="IPR010507">
    <property type="entry name" value="Znf_MYM"/>
</dbReference>
<feature type="compositionally biased region" description="Acidic residues" evidence="8">
    <location>
        <begin position="144"/>
        <end position="162"/>
    </location>
</feature>
<feature type="domain" description="TRASH" evidence="9">
    <location>
        <begin position="1286"/>
        <end position="1321"/>
    </location>
</feature>
<feature type="domain" description="TRASH" evidence="9">
    <location>
        <begin position="607"/>
        <end position="647"/>
    </location>
</feature>
<reference evidence="10" key="1">
    <citation type="submission" date="2019-06" db="EMBL/GenBank/DDBJ databases">
        <authorList>
            <consortium name="Wellcome Sanger Institute Data Sharing"/>
        </authorList>
    </citation>
    <scope>NUCLEOTIDE SEQUENCE [LARGE SCALE GENOMIC DNA]</scope>
</reference>
<evidence type="ECO:0000256" key="1">
    <source>
        <dbReference type="ARBA" id="ARBA00022499"/>
    </source>
</evidence>
<evidence type="ECO:0000256" key="6">
    <source>
        <dbReference type="ARBA" id="ARBA00022833"/>
    </source>
</evidence>
<feature type="compositionally biased region" description="Polar residues" evidence="8">
    <location>
        <begin position="1361"/>
        <end position="1376"/>
    </location>
</feature>
<accession>A0A672HEA5</accession>
<name>A0A672HEA5_SALFA</name>
<dbReference type="GO" id="GO:0008270">
    <property type="term" value="F:zinc ion binding"/>
    <property type="evidence" value="ECO:0007669"/>
    <property type="project" value="UniProtKB-KW"/>
</dbReference>
<feature type="domain" description="TRASH" evidence="9">
    <location>
        <begin position="1160"/>
        <end position="1196"/>
    </location>
</feature>
<dbReference type="Pfam" id="PF06467">
    <property type="entry name" value="zf-FCS"/>
    <property type="match status" value="1"/>
</dbReference>
<feature type="region of interest" description="Disordered" evidence="8">
    <location>
        <begin position="510"/>
        <end position="546"/>
    </location>
</feature>
<feature type="compositionally biased region" description="Basic residues" evidence="8">
    <location>
        <begin position="519"/>
        <end position="531"/>
    </location>
</feature>
<dbReference type="InterPro" id="IPR011017">
    <property type="entry name" value="TRASH_dom"/>
</dbReference>
<feature type="domain" description="TRASH" evidence="9">
    <location>
        <begin position="1006"/>
        <end position="1041"/>
    </location>
</feature>
<dbReference type="InterPro" id="IPR021893">
    <property type="entry name" value="ZMYM2-like_C"/>
</dbReference>
<feature type="compositionally biased region" description="Basic and acidic residues" evidence="8">
    <location>
        <begin position="532"/>
        <end position="541"/>
    </location>
</feature>
<dbReference type="OMA" id="RSECRMC"/>
<feature type="domain" description="TRASH" evidence="9">
    <location>
        <begin position="1202"/>
        <end position="1237"/>
    </location>
</feature>
<evidence type="ECO:0000256" key="3">
    <source>
        <dbReference type="ARBA" id="ARBA00022723"/>
    </source>
</evidence>
<keyword evidence="3" id="KW-0479">Metal-binding</keyword>
<feature type="domain" description="TRASH" evidence="9">
    <location>
        <begin position="659"/>
        <end position="697"/>
    </location>
</feature>
<keyword evidence="5" id="KW-0863">Zinc-finger</keyword>
<sequence>MNVDFDVDLDTDDDVRHDESRDSPATPEETDGEEDGSGTKKGDNATDDFTENHTEGEDDCVDPNWKTKTTRKGQHSSPKRKNSHTMTKKRKEETQRTDVLSEEDDQSAEKEVNSEKVSDKIDIDAPEEEEVPRSKKTETHIYFSDDDGDMNVDFDVDLDTDDDVRHDEPDEARDSPAMSEEADGEEDSSGAKKGDNAANAEEQDSVEEADEDDDCMDANCGNSSASLTPEKKNLAEVLKAMKQVKIVIPKLDISKLSNQLCGSGENDKNQTEKPSTLTAVADSPSYAKAVHMNCSCCKKSMKKGQTAFQKKGFSDVFCSKNCLFEMFPCNKQPSRKCHNCQKAITQPLDLIMAAVDTKGSMKDFCSTACLCSFKSNVVSIPTPPSLCSLCKKSSATNCELTLEGTVHKFCGDACLEDFCWENLGDCEKCRSTCRSKPLMLKFQGGTKTICSDKCLKEFAEGAIAQQQCTMCSVSQPVSKMVTSKTSGNLVELFCNRYCVVSYSLRPTSLNSPEGNTVQTRRRKEPGRQTKRKQSENTKPDATDASVPPLSSVVSVIMSRSCMDCCKCGKKLLEGETLYQPKNLEEVFCSVSCLSKKHPSMMLYLKTCYNCLQVITRPHNIILAPVDNSGTKKELCSNTCLISAQKRMNFTSVTQPHQLHYSCGMCFKRTHCKFTLTLNDKRHRLCSESCFVSFHKLNNLPETLCDVCASVCQDRKLLLTVENESKTICSDDCLFKFKEKVEAPQLCHMCQTPHQMSDMVELQNDEDGLEFFCSSRCSMMYSSLSSAIPEDLSCDENEVKDIKPLLSLDCVKEEPIDEECNQNPPASVSTLGIKNELCLKEVKISPDLTSAEASSPAEPTPTTSSDSCSACKKILMDGDTIYQKKGLPDTFCSTACLSSFQQMKQRKQACCFCFQPIAQSGDICLRAVDEDGTEKEFCSQACLSSFNHKKTGSSKILTEPLVSQSQCSMCCKYCISKREIMLKNIVYKVCSDPCYLRFCTLNNMSICEVCLRCCDAPLLLKTENSQTALCSADCVSQFKQKIETPQPCALCQTSVPISEMYENKTSDNVIELFCTKGCVTASKIQAVSASGAAFDCDKCGRTAVPACHLAMPDTTIRNFCSLACAVAFKKAQKNIAAGADSTGAPNQTQSDSHKSPQKLLCPQCQRVLKSIPKVIYMKDKLLFVCSTACSQDFQRVNIIRGTCGNCKNERSISGMKKVDGRLVSFCSDGCETLSLLELEKTCGQRLGSCSCCLARFRSAKGAGKGKEFCSQECCSKYKTLLSNMAKCDSCGHQGKLKQSLALFGEVKHFCDLKCLLHFCSKVAQKDIAELFPLQSPNTTKTSPVITSVVSLAEALMRRAKTSVASAQHDSRGTSPVITSDIPASAQNGKHSGKAKVVGHAGTQTKQKEMKNKSMLCTPLIHNKGVSCTAQTVETEVQTDKVDPSVVILPVPVYVPLPMNMYSQYTPTAVALPVPLPVPVLLPMTAAGSEPTPKETSESISGDQDLSPETEAGENDRNQTEEEEEEEPRAQQGRKEGEGTPQPVFKMDFPCCSVPERLTSNTPEEREGRQRSESPPPVLPHNGHLKEGSEPQQSPETLSDEACLRDKSTKAHKLQTQWGVDVWKSWVQWRQSQTNPGPISSAVMLKEEVLHCSAEELSEGLCCFINEVKQASGEPQTPDKLFYFCLCIQQYLFENDRTENIFSDLIYSRFSSEFTKVMKSFKPSPTGSGPVSCVEEEFLWECKQLGAYSPIVLLNTLLFFSCKYLGFTSVEQHRRLSFTYIRSSNRTKGNVKTASLRFYTPKIRAQAEPDTDGVPAKKRKKNEEKGDFVEMIENSENPLRCPVRLYKFYLCKCPQSVRERSNLFHLCPDYSCVPSSPLWFSPTPLDDATMEAMLARILAVREILQKD</sequence>
<keyword evidence="1" id="KW-1017">Isopeptide bond</keyword>
<reference evidence="10" key="3">
    <citation type="submission" date="2025-09" db="UniProtKB">
        <authorList>
            <consortium name="Ensembl"/>
        </authorList>
    </citation>
    <scope>IDENTIFICATION</scope>
</reference>
<feature type="domain" description="TRASH" evidence="9">
    <location>
        <begin position="746"/>
        <end position="784"/>
    </location>
</feature>
<feature type="domain" description="TRASH" evidence="9">
    <location>
        <begin position="337"/>
        <end position="377"/>
    </location>
</feature>
<feature type="domain" description="TRASH" evidence="9">
    <location>
        <begin position="966"/>
        <end position="1001"/>
    </location>
</feature>
<proteinExistence type="predicted"/>
<feature type="region of interest" description="Disordered" evidence="8">
    <location>
        <begin position="1"/>
        <end position="227"/>
    </location>
</feature>
<evidence type="ECO:0000313" key="11">
    <source>
        <dbReference type="Proteomes" id="UP000472267"/>
    </source>
</evidence>
<protein>
    <recommendedName>
        <fullName evidence="9">TRASH domain-containing protein</fullName>
    </recommendedName>
</protein>
<feature type="domain" description="TRASH" evidence="9">
    <location>
        <begin position="294"/>
        <end position="328"/>
    </location>
</feature>
<keyword evidence="7" id="KW-0832">Ubl conjugation</keyword>
<dbReference type="InterPro" id="IPR057926">
    <property type="entry name" value="QRICH1_dom"/>
</dbReference>
<dbReference type="InParanoid" id="A0A672HEA5"/>
<feature type="domain" description="TRASH" evidence="9">
    <location>
        <begin position="867"/>
        <end position="903"/>
    </location>
</feature>
<evidence type="ECO:0000256" key="5">
    <source>
        <dbReference type="ARBA" id="ARBA00022771"/>
    </source>
</evidence>
<keyword evidence="6" id="KW-0862">Zinc</keyword>
<dbReference type="Pfam" id="PF25561">
    <property type="entry name" value="QRICH1"/>
    <property type="match status" value="1"/>
</dbReference>
<feature type="region of interest" description="Disordered" evidence="8">
    <location>
        <begin position="1484"/>
        <end position="1598"/>
    </location>
</feature>
<dbReference type="InterPro" id="IPR051284">
    <property type="entry name" value="ZnF_MYMT-QRICH1"/>
</dbReference>
<evidence type="ECO:0000256" key="8">
    <source>
        <dbReference type="SAM" id="MobiDB-lite"/>
    </source>
</evidence>
<evidence type="ECO:0000256" key="7">
    <source>
        <dbReference type="ARBA" id="ARBA00022843"/>
    </source>
</evidence>
<dbReference type="Pfam" id="PF24900">
    <property type="entry name" value="TRASH_ZMYM4"/>
    <property type="match status" value="3"/>
</dbReference>
<feature type="compositionally biased region" description="Low complexity" evidence="8">
    <location>
        <begin position="848"/>
        <end position="864"/>
    </location>
</feature>
<feature type="domain" description="TRASH" evidence="9">
    <location>
        <begin position="909"/>
        <end position="949"/>
    </location>
</feature>
<keyword evidence="2" id="KW-0597">Phosphoprotein</keyword>
<feature type="compositionally biased region" description="Basic and acidic residues" evidence="8">
    <location>
        <begin position="107"/>
        <end position="123"/>
    </location>
</feature>
<evidence type="ECO:0000256" key="4">
    <source>
        <dbReference type="ARBA" id="ARBA00022737"/>
    </source>
</evidence>
<feature type="region of interest" description="Disordered" evidence="8">
    <location>
        <begin position="1361"/>
        <end position="1393"/>
    </location>
</feature>
<evidence type="ECO:0000259" key="9">
    <source>
        <dbReference type="SMART" id="SM00746"/>
    </source>
</evidence>
<organism evidence="10 11">
    <name type="scientific">Salarias fasciatus</name>
    <name type="common">Jewelled blenny</name>
    <name type="synonym">Blennius fasciatus</name>
    <dbReference type="NCBI Taxonomy" id="181472"/>
    <lineage>
        <taxon>Eukaryota</taxon>
        <taxon>Metazoa</taxon>
        <taxon>Chordata</taxon>
        <taxon>Craniata</taxon>
        <taxon>Vertebrata</taxon>
        <taxon>Euteleostomi</taxon>
        <taxon>Actinopterygii</taxon>
        <taxon>Neopterygii</taxon>
        <taxon>Teleostei</taxon>
        <taxon>Neoteleostei</taxon>
        <taxon>Acanthomorphata</taxon>
        <taxon>Ovalentaria</taxon>
        <taxon>Blenniimorphae</taxon>
        <taxon>Blenniiformes</taxon>
        <taxon>Blennioidei</taxon>
        <taxon>Blenniidae</taxon>
        <taxon>Salariinae</taxon>
        <taxon>Salarias</taxon>
    </lineage>
</organism>
<feature type="domain" description="TRASH" evidence="9">
    <location>
        <begin position="468"/>
        <end position="506"/>
    </location>
</feature>
<feature type="compositionally biased region" description="Basic and acidic residues" evidence="8">
    <location>
        <begin position="1561"/>
        <end position="1570"/>
    </location>
</feature>
<feature type="domain" description="TRASH" evidence="9">
    <location>
        <begin position="1248"/>
        <end position="1280"/>
    </location>
</feature>
<feature type="domain" description="TRASH" evidence="9">
    <location>
        <begin position="1047"/>
        <end position="1085"/>
    </location>
</feature>
<gene>
    <name evidence="10" type="primary">LOC115409280</name>
</gene>
<dbReference type="Pfam" id="PF12012">
    <property type="entry name" value="DUF3504"/>
    <property type="match status" value="1"/>
</dbReference>
<dbReference type="Ensembl" id="ENSSFAT00005028556.1">
    <property type="protein sequence ID" value="ENSSFAP00005027508.1"/>
    <property type="gene ID" value="ENSSFAG00005014044.1"/>
</dbReference>
<feature type="compositionally biased region" description="Basic residues" evidence="8">
    <location>
        <begin position="68"/>
        <end position="89"/>
    </location>
</feature>
<evidence type="ECO:0000313" key="10">
    <source>
        <dbReference type="Ensembl" id="ENSSFAP00005027508.1"/>
    </source>
</evidence>
<feature type="domain" description="TRASH" evidence="9">
    <location>
        <begin position="426"/>
        <end position="462"/>
    </location>
</feature>
<dbReference type="Proteomes" id="UP000472267">
    <property type="component" value="Chromosome 22"/>
</dbReference>